<evidence type="ECO:0000256" key="3">
    <source>
        <dbReference type="SAM" id="SignalP"/>
    </source>
</evidence>
<feature type="transmembrane region" description="Helical" evidence="2">
    <location>
        <begin position="97"/>
        <end position="123"/>
    </location>
</feature>
<evidence type="ECO:0000256" key="1">
    <source>
        <dbReference type="SAM" id="MobiDB-lite"/>
    </source>
</evidence>
<evidence type="ECO:0000313" key="4">
    <source>
        <dbReference type="EMBL" id="HEN15637.1"/>
    </source>
</evidence>
<evidence type="ECO:0008006" key="5">
    <source>
        <dbReference type="Google" id="ProtNLM"/>
    </source>
</evidence>
<gene>
    <name evidence="4" type="ORF">ENQ76_09240</name>
</gene>
<keyword evidence="2" id="KW-1133">Transmembrane helix</keyword>
<feature type="transmembrane region" description="Helical" evidence="2">
    <location>
        <begin position="169"/>
        <end position="186"/>
    </location>
</feature>
<keyword evidence="2" id="KW-0812">Transmembrane</keyword>
<organism evidence="4">
    <name type="scientific">Schlesneria paludicola</name>
    <dbReference type="NCBI Taxonomy" id="360056"/>
    <lineage>
        <taxon>Bacteria</taxon>
        <taxon>Pseudomonadati</taxon>
        <taxon>Planctomycetota</taxon>
        <taxon>Planctomycetia</taxon>
        <taxon>Planctomycetales</taxon>
        <taxon>Planctomycetaceae</taxon>
        <taxon>Schlesneria</taxon>
    </lineage>
</organism>
<keyword evidence="2" id="KW-0472">Membrane</keyword>
<proteinExistence type="predicted"/>
<feature type="region of interest" description="Disordered" evidence="1">
    <location>
        <begin position="28"/>
        <end position="47"/>
    </location>
</feature>
<keyword evidence="3" id="KW-0732">Signal</keyword>
<name>A0A7C2PHB6_9PLAN</name>
<feature type="transmembrane region" description="Helical" evidence="2">
    <location>
        <begin position="135"/>
        <end position="157"/>
    </location>
</feature>
<evidence type="ECO:0000256" key="2">
    <source>
        <dbReference type="SAM" id="Phobius"/>
    </source>
</evidence>
<reference evidence="4" key="1">
    <citation type="journal article" date="2020" name="mSystems">
        <title>Genome- and Community-Level Interaction Insights into Carbon Utilization and Element Cycling Functions of Hydrothermarchaeota in Hydrothermal Sediment.</title>
        <authorList>
            <person name="Zhou Z."/>
            <person name="Liu Y."/>
            <person name="Xu W."/>
            <person name="Pan J."/>
            <person name="Luo Z.H."/>
            <person name="Li M."/>
        </authorList>
    </citation>
    <scope>NUCLEOTIDE SEQUENCE [LARGE SCALE GENOMIC DNA]</scope>
    <source>
        <strain evidence="4">SpSt-339</strain>
    </source>
</reference>
<dbReference type="AlphaFoldDB" id="A0A7C2PHB6"/>
<accession>A0A7C2PHB6</accession>
<feature type="signal peptide" evidence="3">
    <location>
        <begin position="1"/>
        <end position="24"/>
    </location>
</feature>
<feature type="chain" id="PRO_5028293557" description="MotA/TolQ/ExbB proton channel domain-containing protein" evidence="3">
    <location>
        <begin position="25"/>
        <end position="206"/>
    </location>
</feature>
<dbReference type="EMBL" id="DSOK01000261">
    <property type="protein sequence ID" value="HEN15637.1"/>
    <property type="molecule type" value="Genomic_DNA"/>
</dbReference>
<protein>
    <recommendedName>
        <fullName evidence="5">MotA/TolQ/ExbB proton channel domain-containing protein</fullName>
    </recommendedName>
</protein>
<comment type="caution">
    <text evidence="4">The sequence shown here is derived from an EMBL/GenBank/DDBJ whole genome shotgun (WGS) entry which is preliminary data.</text>
</comment>
<sequence length="206" mass="21967">MFSRHWILAAAFSVLLAGGARLSAQEPFEAPREAGPVATEAPAEEPLKERAEDALQDAKQQAEKIAGELDKSPEARKVTAGILQPIYRLAEHLAFPLFHWVAFTVMATGVVSYSLQLVLAKLVVLTRLGFSPAEILSDALGMVISLIGLVLTTQAAAENSSFTQSPASVLSATAVGVICGFIFYRWGQAQEVQATIARSRAAAMKS</sequence>